<dbReference type="EMBL" id="MU266553">
    <property type="protein sequence ID" value="KAH7920883.1"/>
    <property type="molecule type" value="Genomic_DNA"/>
</dbReference>
<organism evidence="1 2">
    <name type="scientific">Leucogyrophana mollusca</name>
    <dbReference type="NCBI Taxonomy" id="85980"/>
    <lineage>
        <taxon>Eukaryota</taxon>
        <taxon>Fungi</taxon>
        <taxon>Dikarya</taxon>
        <taxon>Basidiomycota</taxon>
        <taxon>Agaricomycotina</taxon>
        <taxon>Agaricomycetes</taxon>
        <taxon>Agaricomycetidae</taxon>
        <taxon>Boletales</taxon>
        <taxon>Boletales incertae sedis</taxon>
        <taxon>Leucogyrophana</taxon>
    </lineage>
</organism>
<protein>
    <submittedName>
        <fullName evidence="1">Uncharacterized protein</fullName>
    </submittedName>
</protein>
<sequence length="102" mass="11224">MTKTITETSTKAATKRANTKSSQADKPKRQPTAYNLFVKAHMKPWLDSHEGSNVKEAMKEIGVLWRDAPENPNRGKEVKARKLKVAPKAMAAASSDVEASDD</sequence>
<reference evidence="1" key="1">
    <citation type="journal article" date="2021" name="New Phytol.">
        <title>Evolutionary innovations through gain and loss of genes in the ectomycorrhizal Boletales.</title>
        <authorList>
            <person name="Wu G."/>
            <person name="Miyauchi S."/>
            <person name="Morin E."/>
            <person name="Kuo A."/>
            <person name="Drula E."/>
            <person name="Varga T."/>
            <person name="Kohler A."/>
            <person name="Feng B."/>
            <person name="Cao Y."/>
            <person name="Lipzen A."/>
            <person name="Daum C."/>
            <person name="Hundley H."/>
            <person name="Pangilinan J."/>
            <person name="Johnson J."/>
            <person name="Barry K."/>
            <person name="LaButti K."/>
            <person name="Ng V."/>
            <person name="Ahrendt S."/>
            <person name="Min B."/>
            <person name="Choi I.G."/>
            <person name="Park H."/>
            <person name="Plett J.M."/>
            <person name="Magnuson J."/>
            <person name="Spatafora J.W."/>
            <person name="Nagy L.G."/>
            <person name="Henrissat B."/>
            <person name="Grigoriev I.V."/>
            <person name="Yang Z.L."/>
            <person name="Xu J."/>
            <person name="Martin F.M."/>
        </authorList>
    </citation>
    <scope>NUCLEOTIDE SEQUENCE</scope>
    <source>
        <strain evidence="1">KUC20120723A-06</strain>
    </source>
</reference>
<keyword evidence="2" id="KW-1185">Reference proteome</keyword>
<accession>A0ACB8B6P3</accession>
<comment type="caution">
    <text evidence="1">The sequence shown here is derived from an EMBL/GenBank/DDBJ whole genome shotgun (WGS) entry which is preliminary data.</text>
</comment>
<gene>
    <name evidence="1" type="ORF">BV22DRAFT_1039284</name>
</gene>
<evidence type="ECO:0000313" key="1">
    <source>
        <dbReference type="EMBL" id="KAH7920883.1"/>
    </source>
</evidence>
<proteinExistence type="predicted"/>
<name>A0ACB8B6P3_9AGAM</name>
<evidence type="ECO:0000313" key="2">
    <source>
        <dbReference type="Proteomes" id="UP000790709"/>
    </source>
</evidence>
<dbReference type="Proteomes" id="UP000790709">
    <property type="component" value="Unassembled WGS sequence"/>
</dbReference>